<dbReference type="Proteomes" id="UP001432222">
    <property type="component" value="Chromosome"/>
</dbReference>
<organism evidence="1 2">
    <name type="scientific">Kitasatospora purpeofusca</name>
    <dbReference type="NCBI Taxonomy" id="67352"/>
    <lineage>
        <taxon>Bacteria</taxon>
        <taxon>Bacillati</taxon>
        <taxon>Actinomycetota</taxon>
        <taxon>Actinomycetes</taxon>
        <taxon>Kitasatosporales</taxon>
        <taxon>Streptomycetaceae</taxon>
        <taxon>Kitasatospora</taxon>
    </lineage>
</organism>
<sequence>MTGAGAAGSDPVAALLAPYRDVLADPGAVALAAALPAEAVAHGGCDRGASWHAREAVLTTVFELHASPADADFAEHLTVGRFITLFFLVDDGPPEEARALALSIRAGTGTSAKHGDSEPARQLRVLVDDYLGRGLPTDRLSAAVEERAGGSAAAGNTVLARARARATGDRTGAVEAAVARHNALVATLAAGRHRPPAALLGELVDGNRSAHRALTGVRYPGLPLDVFDRLHTVGGTERR</sequence>
<protein>
    <recommendedName>
        <fullName evidence="3">Heptaprenyl diphosphate synthase</fullName>
    </recommendedName>
</protein>
<gene>
    <name evidence="1" type="ORF">OHA16_29175</name>
</gene>
<dbReference type="EMBL" id="CP108110">
    <property type="protein sequence ID" value="WUQ86675.1"/>
    <property type="molecule type" value="Genomic_DNA"/>
</dbReference>
<reference evidence="1" key="1">
    <citation type="submission" date="2022-10" db="EMBL/GenBank/DDBJ databases">
        <title>The complete genomes of actinobacterial strains from the NBC collection.</title>
        <authorList>
            <person name="Joergensen T.S."/>
            <person name="Alvarez Arevalo M."/>
            <person name="Sterndorff E.B."/>
            <person name="Faurdal D."/>
            <person name="Vuksanovic O."/>
            <person name="Mourched A.-S."/>
            <person name="Charusanti P."/>
            <person name="Shaw S."/>
            <person name="Blin K."/>
            <person name="Weber T."/>
        </authorList>
    </citation>
    <scope>NUCLEOTIDE SEQUENCE</scope>
    <source>
        <strain evidence="1">NBC_00222</strain>
    </source>
</reference>
<evidence type="ECO:0008006" key="3">
    <source>
        <dbReference type="Google" id="ProtNLM"/>
    </source>
</evidence>
<proteinExistence type="predicted"/>
<evidence type="ECO:0000313" key="1">
    <source>
        <dbReference type="EMBL" id="WUQ86675.1"/>
    </source>
</evidence>
<accession>A0ABZ1U744</accession>
<name>A0ABZ1U744_9ACTN</name>
<evidence type="ECO:0000313" key="2">
    <source>
        <dbReference type="Proteomes" id="UP001432222"/>
    </source>
</evidence>
<dbReference type="RefSeq" id="WP_328957268.1">
    <property type="nucleotide sequence ID" value="NZ_CP108110.1"/>
</dbReference>
<keyword evidence="2" id="KW-1185">Reference proteome</keyword>